<dbReference type="HOGENOM" id="CLU_3310762_0_0_9"/>
<gene>
    <name evidence="1" type="ORF">HM1_1682</name>
</gene>
<reference evidence="1 2" key="1">
    <citation type="journal article" date="2008" name="J. Bacteriol.">
        <title>The genome of Heliobacterium modesticaldum, a phototrophic representative of the Firmicutes containing the simplest photosynthetic apparatus.</title>
        <authorList>
            <person name="Sattley W.M."/>
            <person name="Madigan M.T."/>
            <person name="Swingley W.D."/>
            <person name="Cheung P.C."/>
            <person name="Clocksin K.M."/>
            <person name="Conrad A.L."/>
            <person name="Dejesa L.C."/>
            <person name="Honchak B.M."/>
            <person name="Jung D.O."/>
            <person name="Karbach L.E."/>
            <person name="Kurdoglu A."/>
            <person name="Lahiri S."/>
            <person name="Mastrian S.D."/>
            <person name="Page L.E."/>
            <person name="Taylor H.L."/>
            <person name="Wang Z.T."/>
            <person name="Raymond J."/>
            <person name="Chen M."/>
            <person name="Blankenship R.E."/>
            <person name="Touchman J.W."/>
        </authorList>
    </citation>
    <scope>NUCLEOTIDE SEQUENCE [LARGE SCALE GENOMIC DNA]</scope>
    <source>
        <strain evidence="2">ATCC 51547 / Ice1</strain>
    </source>
</reference>
<dbReference type="Proteomes" id="UP000008550">
    <property type="component" value="Chromosome"/>
</dbReference>
<proteinExistence type="predicted"/>
<name>B0TE57_HELMI</name>
<dbReference type="EMBL" id="CP000930">
    <property type="protein sequence ID" value="ABZ84252.1"/>
    <property type="molecule type" value="Genomic_DNA"/>
</dbReference>
<accession>B0TE57</accession>
<keyword evidence="2" id="KW-1185">Reference proteome</keyword>
<dbReference type="AlphaFoldDB" id="B0TE57"/>
<organism evidence="1 2">
    <name type="scientific">Heliobacterium modesticaldum (strain ATCC 51547 / Ice1)</name>
    <dbReference type="NCBI Taxonomy" id="498761"/>
    <lineage>
        <taxon>Bacteria</taxon>
        <taxon>Bacillati</taxon>
        <taxon>Bacillota</taxon>
        <taxon>Clostridia</taxon>
        <taxon>Eubacteriales</taxon>
        <taxon>Heliobacteriaceae</taxon>
        <taxon>Heliomicrobium</taxon>
    </lineage>
</organism>
<protein>
    <submittedName>
        <fullName evidence="1">Uncharacterized protein</fullName>
    </submittedName>
</protein>
<sequence length="39" mass="4499">MGDPFHRYHTPCCKTNYLSRNILYLLDSMIEAAGNPVKE</sequence>
<dbReference type="STRING" id="498761.HM1_1682"/>
<evidence type="ECO:0000313" key="1">
    <source>
        <dbReference type="EMBL" id="ABZ84252.1"/>
    </source>
</evidence>
<evidence type="ECO:0000313" key="2">
    <source>
        <dbReference type="Proteomes" id="UP000008550"/>
    </source>
</evidence>
<dbReference type="KEGG" id="hmo:HM1_1682"/>